<dbReference type="InterPro" id="IPR005632">
    <property type="entry name" value="Chaperone_Skp"/>
</dbReference>
<dbReference type="Gene3D" id="3.30.910.20">
    <property type="entry name" value="Skp domain"/>
    <property type="match status" value="1"/>
</dbReference>
<proteinExistence type="inferred from homology"/>
<reference evidence="4 5" key="1">
    <citation type="submission" date="2018-06" db="EMBL/GenBank/DDBJ databases">
        <authorList>
            <person name="Strepis N."/>
        </authorList>
    </citation>
    <scope>NUCLEOTIDE SEQUENCE [LARGE SCALE GENOMIC DNA]</scope>
    <source>
        <strain evidence="4">LUCI</strain>
    </source>
</reference>
<dbReference type="GO" id="GO:0005829">
    <property type="term" value="C:cytosol"/>
    <property type="evidence" value="ECO:0007669"/>
    <property type="project" value="TreeGrafter"/>
</dbReference>
<keyword evidence="3" id="KW-0812">Transmembrane</keyword>
<dbReference type="GO" id="GO:0051082">
    <property type="term" value="F:unfolded protein binding"/>
    <property type="evidence" value="ECO:0007669"/>
    <property type="project" value="InterPro"/>
</dbReference>
<keyword evidence="3" id="KW-1133">Transmembrane helix</keyword>
<dbReference type="Pfam" id="PF03938">
    <property type="entry name" value="OmpH"/>
    <property type="match status" value="1"/>
</dbReference>
<gene>
    <name evidence="4" type="ORF">LUCI_4549</name>
</gene>
<sequence length="158" mass="17119">MLNLKDKKQVKIVTLAIVAFFVLGFVGLAATQSGRIYAAAAANTSNVGVVNYQLLLQSHPDIPKAQAAMKTEAESAQKDFDAKSATMNDKEKQDYYMQLQQRLSNKQQELMGPIHDSITAAIKAVADAKGITVVLDKSNVVYGGQDITDDVMKKITGK</sequence>
<dbReference type="AlphaFoldDB" id="A0A498RD72"/>
<evidence type="ECO:0000256" key="1">
    <source>
        <dbReference type="ARBA" id="ARBA00009091"/>
    </source>
</evidence>
<dbReference type="InterPro" id="IPR024930">
    <property type="entry name" value="Skp_dom_sf"/>
</dbReference>
<keyword evidence="5" id="KW-1185">Reference proteome</keyword>
<keyword evidence="2" id="KW-0732">Signal</keyword>
<evidence type="ECO:0000313" key="4">
    <source>
        <dbReference type="EMBL" id="VBB09259.1"/>
    </source>
</evidence>
<dbReference type="EMBL" id="UPPP01000116">
    <property type="protein sequence ID" value="VBB09259.1"/>
    <property type="molecule type" value="Genomic_DNA"/>
</dbReference>
<organism evidence="4 5">
    <name type="scientific">Lucifera butyrica</name>
    <dbReference type="NCBI Taxonomy" id="1351585"/>
    <lineage>
        <taxon>Bacteria</taxon>
        <taxon>Bacillati</taxon>
        <taxon>Bacillota</taxon>
        <taxon>Negativicutes</taxon>
        <taxon>Veillonellales</taxon>
        <taxon>Veillonellaceae</taxon>
        <taxon>Lucifera</taxon>
    </lineage>
</organism>
<dbReference type="PANTHER" id="PTHR35089">
    <property type="entry name" value="CHAPERONE PROTEIN SKP"/>
    <property type="match status" value="1"/>
</dbReference>
<feature type="transmembrane region" description="Helical" evidence="3">
    <location>
        <begin position="12"/>
        <end position="30"/>
    </location>
</feature>
<dbReference type="Proteomes" id="UP000277811">
    <property type="component" value="Unassembled WGS sequence"/>
</dbReference>
<dbReference type="SMART" id="SM00935">
    <property type="entry name" value="OmpH"/>
    <property type="match status" value="1"/>
</dbReference>
<evidence type="ECO:0000313" key="5">
    <source>
        <dbReference type="Proteomes" id="UP000277811"/>
    </source>
</evidence>
<evidence type="ECO:0000256" key="3">
    <source>
        <dbReference type="SAM" id="Phobius"/>
    </source>
</evidence>
<dbReference type="GO" id="GO:0050821">
    <property type="term" value="P:protein stabilization"/>
    <property type="evidence" value="ECO:0007669"/>
    <property type="project" value="TreeGrafter"/>
</dbReference>
<keyword evidence="3" id="KW-0472">Membrane</keyword>
<dbReference type="PANTHER" id="PTHR35089:SF1">
    <property type="entry name" value="CHAPERONE PROTEIN SKP"/>
    <property type="match status" value="1"/>
</dbReference>
<evidence type="ECO:0000256" key="2">
    <source>
        <dbReference type="ARBA" id="ARBA00022729"/>
    </source>
</evidence>
<dbReference type="SUPFAM" id="SSF111384">
    <property type="entry name" value="OmpH-like"/>
    <property type="match status" value="1"/>
</dbReference>
<dbReference type="OrthoDB" id="1629169at2"/>
<protein>
    <submittedName>
        <fullName evidence="4">Chaperone protein skp</fullName>
    </submittedName>
</protein>
<dbReference type="RefSeq" id="WP_122630063.1">
    <property type="nucleotide sequence ID" value="NZ_UPPP01000116.1"/>
</dbReference>
<name>A0A498RD72_9FIRM</name>
<accession>A0A498RD72</accession>
<comment type="similarity">
    <text evidence="1">Belongs to the Skp family.</text>
</comment>